<dbReference type="RefSeq" id="WP_152938708.1">
    <property type="nucleotide sequence ID" value="NZ_CP045488.1"/>
</dbReference>
<accession>A0A5P9NZK4</accession>
<dbReference type="AlphaFoldDB" id="A0A5P9NZK4"/>
<keyword evidence="2" id="KW-0808">Transferase</keyword>
<name>A0A5P9NZK4_9EURY</name>
<reference evidence="2 3" key="1">
    <citation type="journal article" date="2007" name="Int. J. Syst. Evol. Microbiol.">
        <title>Natronorubrum sulfidifaciens sp. nov., an extremely haloalkaliphilic archaeon isolated from Aiding salt lake in Xin-Jiang, China.</title>
        <authorList>
            <person name="Cui H.L."/>
            <person name="Tohty D."/>
            <person name="Liu H.C."/>
            <person name="Liu S.J."/>
            <person name="Oren A."/>
            <person name="Zhou P.J."/>
        </authorList>
    </citation>
    <scope>NUCLEOTIDE SEQUENCE [LARGE SCALE GENOMIC DNA]</scope>
    <source>
        <strain evidence="2 3">7-3</strain>
    </source>
</reference>
<gene>
    <name evidence="2" type="ORF">GCU68_01505</name>
</gene>
<dbReference type="Gene3D" id="3.30.200.20">
    <property type="entry name" value="Phosphorylase Kinase, domain 1"/>
    <property type="match status" value="1"/>
</dbReference>
<keyword evidence="3" id="KW-1185">Reference proteome</keyword>
<dbReference type="SUPFAM" id="SSF56112">
    <property type="entry name" value="Protein kinase-like (PK-like)"/>
    <property type="match status" value="1"/>
</dbReference>
<proteinExistence type="predicted"/>
<dbReference type="Gene3D" id="3.90.1200.10">
    <property type="match status" value="1"/>
</dbReference>
<organism evidence="2 3">
    <name type="scientific">Natronorubrum aibiense</name>
    <dbReference type="NCBI Taxonomy" id="348826"/>
    <lineage>
        <taxon>Archaea</taxon>
        <taxon>Methanobacteriati</taxon>
        <taxon>Methanobacteriota</taxon>
        <taxon>Stenosarchaea group</taxon>
        <taxon>Halobacteria</taxon>
        <taxon>Halobacteriales</taxon>
        <taxon>Natrialbaceae</taxon>
        <taxon>Natronorubrum</taxon>
    </lineage>
</organism>
<dbReference type="Pfam" id="PF01636">
    <property type="entry name" value="APH"/>
    <property type="match status" value="1"/>
</dbReference>
<feature type="domain" description="Aminoglycoside phosphotransferase" evidence="1">
    <location>
        <begin position="33"/>
        <end position="273"/>
    </location>
</feature>
<evidence type="ECO:0000313" key="3">
    <source>
        <dbReference type="Proteomes" id="UP000326170"/>
    </source>
</evidence>
<evidence type="ECO:0000313" key="2">
    <source>
        <dbReference type="EMBL" id="QFU81325.1"/>
    </source>
</evidence>
<dbReference type="OrthoDB" id="350437at2157"/>
<dbReference type="CDD" id="cd05154">
    <property type="entry name" value="ACAD10_11_N-like"/>
    <property type="match status" value="1"/>
</dbReference>
<dbReference type="EMBL" id="CP045488">
    <property type="protein sequence ID" value="QFU81325.1"/>
    <property type="molecule type" value="Genomic_DNA"/>
</dbReference>
<dbReference type="GO" id="GO:0016740">
    <property type="term" value="F:transferase activity"/>
    <property type="evidence" value="ECO:0007669"/>
    <property type="project" value="UniProtKB-KW"/>
</dbReference>
<dbReference type="KEGG" id="nas:GCU68_01505"/>
<sequence length="364" mass="41729">MSDSYYERLVDETSLVAHLESRLGEVDEYEIDRHQEGHSNETLFLDWGERELVLRRPPPGNTADTAHDVLREYRVTAALAETDVPVPEPVLACDDHDVIGSDFYVMERLEGDVLRDDEPDRFAAPEHRERIGEELVDTLATIHDVEYEAVGLGEFGRPAGYTQRQVDRWGKQLAWAFEVTEDERAVPDLHAVGDWLRDSVPEEHPHALVHGDYKLDNVMFGTAGADRAADDNAERSPELVSVFDWEMATLGDPRADLGWMLSYWRDPKDPEPSMPELTSRFMERAGYPTRVELVDRWETHTGLKFEHERFYRTLAVYKLAALGEMFFRRYLEGNSDNPIYPKMEARVPALAARAMRIIEGDEPL</sequence>
<dbReference type="InterPro" id="IPR041726">
    <property type="entry name" value="ACAD10_11_N"/>
</dbReference>
<dbReference type="PANTHER" id="PTHR47829:SF1">
    <property type="entry name" value="HAD FAMILY PHOSPHATASE"/>
    <property type="match status" value="1"/>
</dbReference>
<dbReference type="PANTHER" id="PTHR47829">
    <property type="entry name" value="HYDROLASE, PUTATIVE (AFU_ORTHOLOGUE AFUA_1G12880)-RELATED"/>
    <property type="match status" value="1"/>
</dbReference>
<dbReference type="InterPro" id="IPR002575">
    <property type="entry name" value="Aminoglycoside_PTrfase"/>
</dbReference>
<dbReference type="GeneID" id="42299684"/>
<dbReference type="Proteomes" id="UP000326170">
    <property type="component" value="Chromosome"/>
</dbReference>
<evidence type="ECO:0000259" key="1">
    <source>
        <dbReference type="Pfam" id="PF01636"/>
    </source>
</evidence>
<dbReference type="InterPro" id="IPR052898">
    <property type="entry name" value="ACAD10-like"/>
</dbReference>
<protein>
    <submittedName>
        <fullName evidence="2">Phosphotransferase</fullName>
    </submittedName>
</protein>
<dbReference type="InterPro" id="IPR011009">
    <property type="entry name" value="Kinase-like_dom_sf"/>
</dbReference>